<organism evidence="1 2">
    <name type="scientific">Acaulospora colombiana</name>
    <dbReference type="NCBI Taxonomy" id="27376"/>
    <lineage>
        <taxon>Eukaryota</taxon>
        <taxon>Fungi</taxon>
        <taxon>Fungi incertae sedis</taxon>
        <taxon>Mucoromycota</taxon>
        <taxon>Glomeromycotina</taxon>
        <taxon>Glomeromycetes</taxon>
        <taxon>Diversisporales</taxon>
        <taxon>Acaulosporaceae</taxon>
        <taxon>Acaulospora</taxon>
    </lineage>
</organism>
<protein>
    <submittedName>
        <fullName evidence="1">208_t:CDS:1</fullName>
    </submittedName>
</protein>
<gene>
    <name evidence="1" type="ORF">ACOLOM_LOCUS102</name>
</gene>
<name>A0ACA9JVQ5_9GLOM</name>
<comment type="caution">
    <text evidence="1">The sequence shown here is derived from an EMBL/GenBank/DDBJ whole genome shotgun (WGS) entry which is preliminary data.</text>
</comment>
<evidence type="ECO:0000313" key="2">
    <source>
        <dbReference type="Proteomes" id="UP000789525"/>
    </source>
</evidence>
<reference evidence="1" key="1">
    <citation type="submission" date="2021-06" db="EMBL/GenBank/DDBJ databases">
        <authorList>
            <person name="Kallberg Y."/>
            <person name="Tangrot J."/>
            <person name="Rosling A."/>
        </authorList>
    </citation>
    <scope>NUCLEOTIDE SEQUENCE</scope>
    <source>
        <strain evidence="1">CL356</strain>
    </source>
</reference>
<proteinExistence type="predicted"/>
<keyword evidence="2" id="KW-1185">Reference proteome</keyword>
<sequence length="270" mass="30294">MEIPKAVKNFELPQAVKNIELPAAMKNIELPTAVKNMELPAAVKNLELPAAVKNIELPEAVKNIDIQNVVKNVPNVVKNVPSAVMNNVPDAVKSMHVPINLNTNMFSSFASSAFTGVASLTKTIQQKMEETTRELQVQHEEFVKEIKEEAQEPKAGTVSEPTFWRNYFYRISLIKQTALESMKDNASEMEVYTEKTEKSENISEINEKQTETIKNKEGELSNNEVSFDASKSGDSSDSWVDNAVELEGLEDDDAEEPENWEEQLKEFSDL</sequence>
<dbReference type="Proteomes" id="UP000789525">
    <property type="component" value="Unassembled WGS sequence"/>
</dbReference>
<dbReference type="EMBL" id="CAJVPT010000105">
    <property type="protein sequence ID" value="CAG8438915.1"/>
    <property type="molecule type" value="Genomic_DNA"/>
</dbReference>
<accession>A0ACA9JVQ5</accession>
<evidence type="ECO:0000313" key="1">
    <source>
        <dbReference type="EMBL" id="CAG8438915.1"/>
    </source>
</evidence>